<protein>
    <recommendedName>
        <fullName evidence="3">Glycosyltransferase, GT2 family</fullName>
    </recommendedName>
</protein>
<dbReference type="OrthoDB" id="5470224at2"/>
<accession>A0A6P1ZIR8</accession>
<sequence length="250" mass="28045">METSQFALVILHYGNPALTARVHDQLLAADPEWAERIFVLDNAAPLPYERAWRRLPQNIYWAGALAYAVQVFGDMGVEKLWFLNNDILFASDPPYIGKALARLERMETSSRGPGTPVGCWAPAVLRSPYHPQMTADPRLQMSEVALIDGIAPMFDLAALRAAGGVDCGDNPYGYGVDLILSRRIAEAGYRLVVDHQVTIRHTYHSTARTVDGFMDTAARVEADYLATRLGPRYQDELTNWKLQRLDRDRL</sequence>
<evidence type="ECO:0008006" key="3">
    <source>
        <dbReference type="Google" id="ProtNLM"/>
    </source>
</evidence>
<comment type="caution">
    <text evidence="1">The sequence shown here is derived from an EMBL/GenBank/DDBJ whole genome shotgun (WGS) entry which is preliminary data.</text>
</comment>
<gene>
    <name evidence="1" type="ORF">DQK91_07150</name>
</gene>
<name>A0A6P1ZIR8_9BACT</name>
<proteinExistence type="predicted"/>
<dbReference type="InterPro" id="IPR029044">
    <property type="entry name" value="Nucleotide-diphossugar_trans"/>
</dbReference>
<evidence type="ECO:0000313" key="1">
    <source>
        <dbReference type="EMBL" id="TVM35164.1"/>
    </source>
</evidence>
<reference evidence="1 2" key="1">
    <citation type="submission" date="2018-06" db="EMBL/GenBank/DDBJ databases">
        <title>Complete genome of Desulfovibrio marinus P48SEP.</title>
        <authorList>
            <person name="Crispim J.S."/>
            <person name="Vidigal P.M.P."/>
            <person name="Silva L.C.F."/>
            <person name="Araujo L.C."/>
            <person name="Laguardia C.N."/>
            <person name="Dias R.S."/>
            <person name="Sousa M.P."/>
            <person name="Paula S.O."/>
            <person name="Silva C."/>
        </authorList>
    </citation>
    <scope>NUCLEOTIDE SEQUENCE [LARGE SCALE GENOMIC DNA]</scope>
    <source>
        <strain evidence="1 2">P48SEP</strain>
    </source>
</reference>
<dbReference type="AlphaFoldDB" id="A0A6P1ZIR8"/>
<dbReference type="EMBL" id="QMIF01000003">
    <property type="protein sequence ID" value="TVM35164.1"/>
    <property type="molecule type" value="Genomic_DNA"/>
</dbReference>
<evidence type="ECO:0000313" key="2">
    <source>
        <dbReference type="Proteomes" id="UP000434052"/>
    </source>
</evidence>
<dbReference type="RefSeq" id="WP_144234722.1">
    <property type="nucleotide sequence ID" value="NZ_QMIF01000003.1"/>
</dbReference>
<dbReference type="SUPFAM" id="SSF53448">
    <property type="entry name" value="Nucleotide-diphospho-sugar transferases"/>
    <property type="match status" value="1"/>
</dbReference>
<organism evidence="1 2">
    <name type="scientific">Oceanidesulfovibrio marinus</name>
    <dbReference type="NCBI Taxonomy" id="370038"/>
    <lineage>
        <taxon>Bacteria</taxon>
        <taxon>Pseudomonadati</taxon>
        <taxon>Thermodesulfobacteriota</taxon>
        <taxon>Desulfovibrionia</taxon>
        <taxon>Desulfovibrionales</taxon>
        <taxon>Desulfovibrionaceae</taxon>
        <taxon>Oceanidesulfovibrio</taxon>
    </lineage>
</organism>
<dbReference type="Proteomes" id="UP000434052">
    <property type="component" value="Unassembled WGS sequence"/>
</dbReference>